<dbReference type="SUPFAM" id="SSF56219">
    <property type="entry name" value="DNase I-like"/>
    <property type="match status" value="1"/>
</dbReference>
<proteinExistence type="predicted"/>
<dbReference type="InterPro" id="IPR005135">
    <property type="entry name" value="Endo/exonuclease/phosphatase"/>
</dbReference>
<dbReference type="InterPro" id="IPR036691">
    <property type="entry name" value="Endo/exonu/phosph_ase_sf"/>
</dbReference>
<dbReference type="PANTHER" id="PTHR14859">
    <property type="entry name" value="CALCOFLUOR WHITE HYPERSENSITIVE PROTEIN PRECURSOR"/>
    <property type="match status" value="1"/>
</dbReference>
<keyword evidence="1" id="KW-0472">Membrane</keyword>
<reference evidence="3 4" key="1">
    <citation type="submission" date="2019-03" db="EMBL/GenBank/DDBJ databases">
        <title>Algoriphagus sp. nov, a new strain isolated from root system soil of mangrove plant Kandelia.</title>
        <authorList>
            <person name="Yin Q."/>
            <person name="Wang K."/>
            <person name="Song Z."/>
        </authorList>
    </citation>
    <scope>NUCLEOTIDE SEQUENCE [LARGE SCALE GENOMIC DNA]</scope>
    <source>
        <strain evidence="3 4">XY-J91</strain>
    </source>
</reference>
<dbReference type="OrthoDB" id="5447300at2"/>
<dbReference type="PANTHER" id="PTHR14859:SF15">
    <property type="entry name" value="ENDONUCLEASE_EXONUCLEASE_PHOSPHATASE DOMAIN-CONTAINING PROTEIN"/>
    <property type="match status" value="1"/>
</dbReference>
<keyword evidence="3" id="KW-0540">Nuclease</keyword>
<accession>A0A4Y9QJK3</accession>
<gene>
    <name evidence="3" type="ORF">E4S40_16060</name>
</gene>
<dbReference type="GO" id="GO:0004519">
    <property type="term" value="F:endonuclease activity"/>
    <property type="evidence" value="ECO:0007669"/>
    <property type="project" value="UniProtKB-KW"/>
</dbReference>
<sequence length="270" mass="30659">MKNQPPYFINLFLIFFFTVGFSLSLMAQDQSLRILTYNIYHGENPYAPGKTNLDSIAKLIKELNPDIVALQEVDSMTGRSESLYGRKVNLVDELAQKTGMKGFFAKAMDYSQGGYGEGLLVKNSMQFLRQPLPIPVGGEPRAAAWTSIELGNQTIWMGGTHLCHQFEANRSAQVQSILDFAESKNTPTIWMGDLNFSPQNNEYQLINDKWQDAAKIADNESPTYQSSSEEGRIDYVWFSKNHFELVRYEVIHVPYSDHFPILVELKLITP</sequence>
<keyword evidence="4" id="KW-1185">Reference proteome</keyword>
<keyword evidence="1" id="KW-0812">Transmembrane</keyword>
<feature type="transmembrane region" description="Helical" evidence="1">
    <location>
        <begin position="7"/>
        <end position="27"/>
    </location>
</feature>
<dbReference type="Pfam" id="PF03372">
    <property type="entry name" value="Exo_endo_phos"/>
    <property type="match status" value="1"/>
</dbReference>
<keyword evidence="3" id="KW-0378">Hydrolase</keyword>
<evidence type="ECO:0000259" key="2">
    <source>
        <dbReference type="Pfam" id="PF03372"/>
    </source>
</evidence>
<dbReference type="RefSeq" id="WP_135076615.1">
    <property type="nucleotide sequence ID" value="NZ_SPSB01000005.1"/>
</dbReference>
<name>A0A4Y9QJK3_9BACT</name>
<dbReference type="InterPro" id="IPR051916">
    <property type="entry name" value="GPI-anchor_lipid_remodeler"/>
</dbReference>
<dbReference type="AlphaFoldDB" id="A0A4Y9QJK3"/>
<comment type="caution">
    <text evidence="3">The sequence shown here is derived from an EMBL/GenBank/DDBJ whole genome shotgun (WGS) entry which is preliminary data.</text>
</comment>
<feature type="domain" description="Endonuclease/exonuclease/phosphatase" evidence="2">
    <location>
        <begin position="35"/>
        <end position="258"/>
    </location>
</feature>
<protein>
    <submittedName>
        <fullName evidence="3">Endonuclease</fullName>
    </submittedName>
</protein>
<keyword evidence="1" id="KW-1133">Transmembrane helix</keyword>
<dbReference type="Gene3D" id="3.60.10.10">
    <property type="entry name" value="Endonuclease/exonuclease/phosphatase"/>
    <property type="match status" value="1"/>
</dbReference>
<organism evidence="3 4">
    <name type="scientific">Algoriphagus kandeliae</name>
    <dbReference type="NCBI Taxonomy" id="2562278"/>
    <lineage>
        <taxon>Bacteria</taxon>
        <taxon>Pseudomonadati</taxon>
        <taxon>Bacteroidota</taxon>
        <taxon>Cytophagia</taxon>
        <taxon>Cytophagales</taxon>
        <taxon>Cyclobacteriaceae</taxon>
        <taxon>Algoriphagus</taxon>
    </lineage>
</organism>
<keyword evidence="3" id="KW-0255">Endonuclease</keyword>
<dbReference type="GO" id="GO:0006506">
    <property type="term" value="P:GPI anchor biosynthetic process"/>
    <property type="evidence" value="ECO:0007669"/>
    <property type="project" value="TreeGrafter"/>
</dbReference>
<evidence type="ECO:0000313" key="4">
    <source>
        <dbReference type="Proteomes" id="UP000297647"/>
    </source>
</evidence>
<dbReference type="EMBL" id="SPSB01000005">
    <property type="protein sequence ID" value="TFV92357.1"/>
    <property type="molecule type" value="Genomic_DNA"/>
</dbReference>
<dbReference type="Proteomes" id="UP000297647">
    <property type="component" value="Unassembled WGS sequence"/>
</dbReference>
<evidence type="ECO:0000256" key="1">
    <source>
        <dbReference type="SAM" id="Phobius"/>
    </source>
</evidence>
<evidence type="ECO:0000313" key="3">
    <source>
        <dbReference type="EMBL" id="TFV92357.1"/>
    </source>
</evidence>
<dbReference type="GO" id="GO:0016020">
    <property type="term" value="C:membrane"/>
    <property type="evidence" value="ECO:0007669"/>
    <property type="project" value="GOC"/>
</dbReference>